<evidence type="ECO:0000313" key="3">
    <source>
        <dbReference type="EMBL" id="NJW51856.1"/>
    </source>
</evidence>
<sequence length="440" mass="49843">MLKCKLLILLLFGGLSICLSQENFVIKNGRSSAKVKFDLVNNLIIVPVSLNGVELNFLVDTGVKTTVLLNLNEQDSMELNSAEKIHLRGLGGEELIEAFRSQDNEIRLGNLKHTALTVYVIYDEKINFSPRLGLPVHGIIGYDLFKDFIVEINYPKNFLRLHDRKKFQKNLRKYERLPLEFFQEKPYLTVSVNIEGEESQATLLLDNGLSDALWLFTDNEEIKVPQHSFPDFLGLGLLGDVVGLRSRISSLQIGSQIIPGVTTSFPDNLSVEGLQTYHARKGSIGSEIFKRFHMIFDYNEEVVYLRKNKWFDDAFNYDMSGIVLEHSGFVMVETYEKSLNAVSAGSEEDNLLVIEPSFYKKFELRPAFRIASLREGSPALLAGLLEGDEIVKVNRKNAYKLGIEDFISLFTSEEGKTISLKVLRAGRNLNFSFKLKDPLK</sequence>
<protein>
    <submittedName>
        <fullName evidence="3">PDZ domain-containing protein</fullName>
    </submittedName>
</protein>
<dbReference type="InterPro" id="IPR001995">
    <property type="entry name" value="Peptidase_A2_cat"/>
</dbReference>
<dbReference type="Gene3D" id="2.30.42.10">
    <property type="match status" value="1"/>
</dbReference>
<evidence type="ECO:0000259" key="2">
    <source>
        <dbReference type="PROSITE" id="PS50175"/>
    </source>
</evidence>
<dbReference type="InterPro" id="IPR036034">
    <property type="entry name" value="PDZ_sf"/>
</dbReference>
<proteinExistence type="predicted"/>
<dbReference type="Pfam" id="PF17820">
    <property type="entry name" value="PDZ_6"/>
    <property type="match status" value="1"/>
</dbReference>
<dbReference type="EMBL" id="JAAVJR010000001">
    <property type="protein sequence ID" value="NJW51856.1"/>
    <property type="molecule type" value="Genomic_DNA"/>
</dbReference>
<dbReference type="Proteomes" id="UP000703674">
    <property type="component" value="Unassembled WGS sequence"/>
</dbReference>
<dbReference type="InterPro" id="IPR001478">
    <property type="entry name" value="PDZ"/>
</dbReference>
<feature type="domain" description="Peptidase A2" evidence="2">
    <location>
        <begin position="55"/>
        <end position="92"/>
    </location>
</feature>
<dbReference type="Gene3D" id="2.40.70.10">
    <property type="entry name" value="Acid Proteases"/>
    <property type="match status" value="1"/>
</dbReference>
<dbReference type="InterPro" id="IPR021109">
    <property type="entry name" value="Peptidase_aspartic_dom_sf"/>
</dbReference>
<dbReference type="PROSITE" id="PS50175">
    <property type="entry name" value="ASP_PROT_RETROV"/>
    <property type="match status" value="1"/>
</dbReference>
<reference evidence="3 4" key="1">
    <citation type="submission" date="2020-03" db="EMBL/GenBank/DDBJ databases">
        <title>Salinimicrobium sp. nov, isolated from SCS.</title>
        <authorList>
            <person name="Cao W.R."/>
        </authorList>
    </citation>
    <scope>NUCLEOTIDE SEQUENCE [LARGE SCALE GENOMIC DNA]</scope>
    <source>
        <strain evidence="4">J15B91</strain>
    </source>
</reference>
<organism evidence="3 4">
    <name type="scientific">Salinimicrobium oceani</name>
    <dbReference type="NCBI Taxonomy" id="2722702"/>
    <lineage>
        <taxon>Bacteria</taxon>
        <taxon>Pseudomonadati</taxon>
        <taxon>Bacteroidota</taxon>
        <taxon>Flavobacteriia</taxon>
        <taxon>Flavobacteriales</taxon>
        <taxon>Flavobacteriaceae</taxon>
        <taxon>Salinimicrobium</taxon>
    </lineage>
</organism>
<dbReference type="RefSeq" id="WP_168136990.1">
    <property type="nucleotide sequence ID" value="NZ_JAAVJR010000001.1"/>
</dbReference>
<dbReference type="SMART" id="SM00228">
    <property type="entry name" value="PDZ"/>
    <property type="match status" value="1"/>
</dbReference>
<dbReference type="InterPro" id="IPR034122">
    <property type="entry name" value="Retropepsin-like_bacterial"/>
</dbReference>
<dbReference type="SUPFAM" id="SSF50630">
    <property type="entry name" value="Acid proteases"/>
    <property type="match status" value="1"/>
</dbReference>
<comment type="caution">
    <text evidence="3">The sequence shown here is derived from an EMBL/GenBank/DDBJ whole genome shotgun (WGS) entry which is preliminary data.</text>
</comment>
<evidence type="ECO:0000313" key="4">
    <source>
        <dbReference type="Proteomes" id="UP000703674"/>
    </source>
</evidence>
<accession>A0ABX1CZ02</accession>
<dbReference type="CDD" id="cd05483">
    <property type="entry name" value="retropepsin_like_bacteria"/>
    <property type="match status" value="1"/>
</dbReference>
<dbReference type="SUPFAM" id="SSF50156">
    <property type="entry name" value="PDZ domain-like"/>
    <property type="match status" value="1"/>
</dbReference>
<evidence type="ECO:0000256" key="1">
    <source>
        <dbReference type="ARBA" id="ARBA00022801"/>
    </source>
</evidence>
<keyword evidence="1" id="KW-0378">Hydrolase</keyword>
<name>A0ABX1CZ02_9FLAO</name>
<dbReference type="Pfam" id="PF13650">
    <property type="entry name" value="Asp_protease_2"/>
    <property type="match status" value="1"/>
</dbReference>
<dbReference type="InterPro" id="IPR041489">
    <property type="entry name" value="PDZ_6"/>
</dbReference>
<keyword evidence="4" id="KW-1185">Reference proteome</keyword>
<gene>
    <name evidence="3" type="ORF">HC175_02890</name>
</gene>